<name>A0A8S9H104_BRACR</name>
<organism evidence="1 2">
    <name type="scientific">Brassica cretica</name>
    <name type="common">Mustard</name>
    <dbReference type="NCBI Taxonomy" id="69181"/>
    <lineage>
        <taxon>Eukaryota</taxon>
        <taxon>Viridiplantae</taxon>
        <taxon>Streptophyta</taxon>
        <taxon>Embryophyta</taxon>
        <taxon>Tracheophyta</taxon>
        <taxon>Spermatophyta</taxon>
        <taxon>Magnoliopsida</taxon>
        <taxon>eudicotyledons</taxon>
        <taxon>Gunneridae</taxon>
        <taxon>Pentapetalae</taxon>
        <taxon>rosids</taxon>
        <taxon>malvids</taxon>
        <taxon>Brassicales</taxon>
        <taxon>Brassicaceae</taxon>
        <taxon>Brassiceae</taxon>
        <taxon>Brassica</taxon>
    </lineage>
</organism>
<reference evidence="1" key="1">
    <citation type="submission" date="2019-12" db="EMBL/GenBank/DDBJ databases">
        <title>Genome sequencing and annotation of Brassica cretica.</title>
        <authorList>
            <person name="Studholme D.J."/>
            <person name="Sarris P.F."/>
        </authorList>
    </citation>
    <scope>NUCLEOTIDE SEQUENCE</scope>
    <source>
        <strain evidence="1">PFS-001/15</strain>
        <tissue evidence="1">Leaf</tissue>
    </source>
</reference>
<comment type="caution">
    <text evidence="1">The sequence shown here is derived from an EMBL/GenBank/DDBJ whole genome shotgun (WGS) entry which is preliminary data.</text>
</comment>
<evidence type="ECO:0000313" key="1">
    <source>
        <dbReference type="EMBL" id="KAF2551479.1"/>
    </source>
</evidence>
<gene>
    <name evidence="1" type="ORF">F2Q68_00033968</name>
</gene>
<evidence type="ECO:0000313" key="2">
    <source>
        <dbReference type="Proteomes" id="UP000712281"/>
    </source>
</evidence>
<proteinExistence type="predicted"/>
<dbReference type="EMBL" id="QGKW02001988">
    <property type="protein sequence ID" value="KAF2551479.1"/>
    <property type="molecule type" value="Genomic_DNA"/>
</dbReference>
<dbReference type="Proteomes" id="UP000712281">
    <property type="component" value="Unassembled WGS sequence"/>
</dbReference>
<accession>A0A8S9H104</accession>
<dbReference type="AlphaFoldDB" id="A0A8S9H104"/>
<sequence>MLSQNLKVERYILLKPIGSGDLLVYPFDSKLSSPGRLLLIPREFNRWILGSNGTVILLHNPKMLLGPEGHFWSREAALDPEVVFRTRRLSKDPEIVWEPEGSSSPWVVFRTRRSFRDPEVVWETEEPGGLPFPGPEEIFSGPGDCLGTQRKPLSDLEGAGMGENPSARLTLLSTSGEAGFSLLPLYNSTFAMDIYHVFPDRSSGRSRSFVVGAGVGTSSCGREKTCVLWPTGVVPSLHAYRGQDIASLFPSSSLVWAVFEPGEGSAFLSDSRSPSLGFHREGVVQLLVLAALCSRLALLPWFPRGRVFPWKYVESRSLGNLEKHVALASFRSEQPKIRNLEAGIWNLEAGTRNLEAGIWNLEAGIWNPEFSIFYGSFAGGGTAVFPALGQASFRGTTPTELDEWFSSYLLVVFWCAYSVPRNSSFDFPAYIDASGLSTDLDVCDDCLWLGILSPTFVEGDSRLGPGVGSDQRMDPVLVLASNYATTVNMVLYSLRGVFWDPSCVSFRSDESKSFLAPSPKLLGNFCVQAICAQFYGMIGGKRLVVVVLSPAYVVDEPGGLALRILPYGGRMAETDGGVVDMLQGAWSFDML</sequence>
<protein>
    <submittedName>
        <fullName evidence="1">Uncharacterized protein</fullName>
    </submittedName>
</protein>